<feature type="compositionally biased region" description="Basic and acidic residues" evidence="1">
    <location>
        <begin position="16"/>
        <end position="30"/>
    </location>
</feature>
<dbReference type="EnsemblPlants" id="ORUFI04G09170.1">
    <property type="protein sequence ID" value="ORUFI04G09170.1"/>
    <property type="gene ID" value="ORUFI04G09170"/>
</dbReference>
<evidence type="ECO:0000256" key="1">
    <source>
        <dbReference type="SAM" id="MobiDB-lite"/>
    </source>
</evidence>
<dbReference type="AlphaFoldDB" id="A0A0E0P7I8"/>
<evidence type="ECO:0000313" key="3">
    <source>
        <dbReference type="Proteomes" id="UP000008022"/>
    </source>
</evidence>
<name>A0A0E0P7I8_ORYRU</name>
<organism evidence="2 3">
    <name type="scientific">Oryza rufipogon</name>
    <name type="common">Brownbeard rice</name>
    <name type="synonym">Asian wild rice</name>
    <dbReference type="NCBI Taxonomy" id="4529"/>
    <lineage>
        <taxon>Eukaryota</taxon>
        <taxon>Viridiplantae</taxon>
        <taxon>Streptophyta</taxon>
        <taxon>Embryophyta</taxon>
        <taxon>Tracheophyta</taxon>
        <taxon>Spermatophyta</taxon>
        <taxon>Magnoliopsida</taxon>
        <taxon>Liliopsida</taxon>
        <taxon>Poales</taxon>
        <taxon>Poaceae</taxon>
        <taxon>BOP clade</taxon>
        <taxon>Oryzoideae</taxon>
        <taxon>Oryzeae</taxon>
        <taxon>Oryzinae</taxon>
        <taxon>Oryza</taxon>
    </lineage>
</organism>
<dbReference type="Proteomes" id="UP000008022">
    <property type="component" value="Unassembled WGS sequence"/>
</dbReference>
<sequence>MPAHTEDKAIGQGDQRLADGSKNGHREAKGQKMGVEMCGLSPEEVAESSLGGERRQKIPRPDMDDK</sequence>
<protein>
    <submittedName>
        <fullName evidence="2">Uncharacterized protein</fullName>
    </submittedName>
</protein>
<reference evidence="2" key="2">
    <citation type="submission" date="2015-06" db="UniProtKB">
        <authorList>
            <consortium name="EnsemblPlants"/>
        </authorList>
    </citation>
    <scope>IDENTIFICATION</scope>
</reference>
<reference evidence="3" key="1">
    <citation type="submission" date="2013-06" db="EMBL/GenBank/DDBJ databases">
        <authorList>
            <person name="Zhao Q."/>
        </authorList>
    </citation>
    <scope>NUCLEOTIDE SEQUENCE</scope>
    <source>
        <strain evidence="3">cv. W1943</strain>
    </source>
</reference>
<keyword evidence="3" id="KW-1185">Reference proteome</keyword>
<evidence type="ECO:0000313" key="2">
    <source>
        <dbReference type="EnsemblPlants" id="ORUFI04G09170.1"/>
    </source>
</evidence>
<dbReference type="HOGENOM" id="CLU_2835689_0_0_1"/>
<feature type="compositionally biased region" description="Basic and acidic residues" evidence="1">
    <location>
        <begin position="52"/>
        <end position="66"/>
    </location>
</feature>
<feature type="region of interest" description="Disordered" evidence="1">
    <location>
        <begin position="1"/>
        <end position="66"/>
    </location>
</feature>
<accession>A0A0E0P7I8</accession>
<proteinExistence type="predicted"/>
<dbReference type="Gramene" id="ORUFI04G09170.1">
    <property type="protein sequence ID" value="ORUFI04G09170.1"/>
    <property type="gene ID" value="ORUFI04G09170"/>
</dbReference>